<dbReference type="Proteomes" id="UP000281474">
    <property type="component" value="Unassembled WGS sequence"/>
</dbReference>
<evidence type="ECO:0008006" key="4">
    <source>
        <dbReference type="Google" id="ProtNLM"/>
    </source>
</evidence>
<dbReference type="EMBL" id="QZEI01000013">
    <property type="protein sequence ID" value="RLV60660.1"/>
    <property type="molecule type" value="Genomic_DNA"/>
</dbReference>
<keyword evidence="1" id="KW-1133">Transmembrane helix</keyword>
<keyword evidence="1" id="KW-0812">Transmembrane</keyword>
<name>A0A3L8PZS1_9GAMM</name>
<dbReference type="AlphaFoldDB" id="A0A3L8PZS1"/>
<proteinExistence type="predicted"/>
<gene>
    <name evidence="2" type="ORF">D5018_06045</name>
</gene>
<feature type="transmembrane region" description="Helical" evidence="1">
    <location>
        <begin position="39"/>
        <end position="56"/>
    </location>
</feature>
<keyword evidence="3" id="KW-1185">Reference proteome</keyword>
<evidence type="ECO:0000313" key="2">
    <source>
        <dbReference type="EMBL" id="RLV60660.1"/>
    </source>
</evidence>
<dbReference type="OrthoDB" id="6271792at2"/>
<evidence type="ECO:0000313" key="3">
    <source>
        <dbReference type="Proteomes" id="UP000281474"/>
    </source>
</evidence>
<organism evidence="2 3">
    <name type="scientific">Parashewanella curva</name>
    <dbReference type="NCBI Taxonomy" id="2338552"/>
    <lineage>
        <taxon>Bacteria</taxon>
        <taxon>Pseudomonadati</taxon>
        <taxon>Pseudomonadota</taxon>
        <taxon>Gammaproteobacteria</taxon>
        <taxon>Alteromonadales</taxon>
        <taxon>Shewanellaceae</taxon>
        <taxon>Parashewanella</taxon>
    </lineage>
</organism>
<protein>
    <recommendedName>
        <fullName evidence="4">Cardiolipin synthase N-terminal domain-containing protein</fullName>
    </recommendedName>
</protein>
<keyword evidence="1" id="KW-0472">Membrane</keyword>
<accession>A0A3L8PZS1</accession>
<comment type="caution">
    <text evidence="2">The sequence shown here is derived from an EMBL/GenBank/DDBJ whole genome shotgun (WGS) entry which is preliminary data.</text>
</comment>
<evidence type="ECO:0000256" key="1">
    <source>
        <dbReference type="SAM" id="Phobius"/>
    </source>
</evidence>
<reference evidence="2 3" key="1">
    <citation type="submission" date="2018-09" db="EMBL/GenBank/DDBJ databases">
        <title>Phylogeny of the Shewanellaceae, and recommendation for two new genera, Pseudoshewanella and Parashewanella.</title>
        <authorList>
            <person name="Wang G."/>
        </authorList>
    </citation>
    <scope>NUCLEOTIDE SEQUENCE [LARGE SCALE GENOMIC DNA]</scope>
    <source>
        <strain evidence="2 3">C51</strain>
    </source>
</reference>
<sequence>MASAYSLYTIILLGILLTHACFAIGAAVSSVRLTTPDKILWSLISLSFGPLGYYAYRVTIPYELIVEPEQNETKY</sequence>